<keyword evidence="4" id="KW-1185">Reference proteome</keyword>
<dbReference type="PANTHER" id="PTHR30566">
    <property type="entry name" value="YNAI-RELATED MECHANOSENSITIVE ION CHANNEL"/>
    <property type="match status" value="1"/>
</dbReference>
<feature type="transmembrane region" description="Helical" evidence="1">
    <location>
        <begin position="76"/>
        <end position="98"/>
    </location>
</feature>
<feature type="transmembrane region" description="Helical" evidence="1">
    <location>
        <begin position="50"/>
        <end position="70"/>
    </location>
</feature>
<protein>
    <recommendedName>
        <fullName evidence="2">Mechanosensitive ion channel MscS domain-containing protein</fullName>
    </recommendedName>
</protein>
<keyword evidence="1" id="KW-0472">Membrane</keyword>
<dbReference type="EMBL" id="AP026367">
    <property type="protein sequence ID" value="BDN83541.1"/>
    <property type="molecule type" value="Genomic_DNA"/>
</dbReference>
<accession>A0A9N7LT06</accession>
<name>A0A9N7LT06_9MYCO</name>
<gene>
    <name evidence="3" type="ORF">NJB1907Z4_C37560</name>
</gene>
<keyword evidence="1" id="KW-0812">Transmembrane</keyword>
<organism evidence="3 4">
    <name type="scientific">Mycobacterium pseudoshottsii</name>
    <dbReference type="NCBI Taxonomy" id="265949"/>
    <lineage>
        <taxon>Bacteria</taxon>
        <taxon>Bacillati</taxon>
        <taxon>Actinomycetota</taxon>
        <taxon>Actinomycetes</taxon>
        <taxon>Mycobacteriales</taxon>
        <taxon>Mycobacteriaceae</taxon>
        <taxon>Mycobacterium</taxon>
        <taxon>Mycobacterium ulcerans group</taxon>
    </lineage>
</organism>
<feature type="transmembrane region" description="Helical" evidence="1">
    <location>
        <begin position="6"/>
        <end position="29"/>
    </location>
</feature>
<dbReference type="Gene3D" id="1.10.287.1260">
    <property type="match status" value="1"/>
</dbReference>
<dbReference type="Pfam" id="PF00924">
    <property type="entry name" value="MS_channel_2nd"/>
    <property type="match status" value="1"/>
</dbReference>
<dbReference type="GO" id="GO:0055085">
    <property type="term" value="P:transmembrane transport"/>
    <property type="evidence" value="ECO:0007669"/>
    <property type="project" value="InterPro"/>
</dbReference>
<dbReference type="PANTHER" id="PTHR30566:SF25">
    <property type="entry name" value="INNER MEMBRANE PROTEIN"/>
    <property type="match status" value="1"/>
</dbReference>
<sequence length="315" mass="33853">MSVFGSAWFYWAVGIAAALPVLVVILTEVQRLLRRRQSALARQVGLLRNYVLPLGALLLLLVNATGVPAHDTAVRLLATVFGFLVLVLLLSGLNAAVFSGAPQGSWRRRLPVIFVDVARFVLIGAGLAVILSFVWGVRIGGLFTALGVTSVVIGLMLQNSVSQIVSGLFMLFEQPFQIDAWLDTTTTRGRIVEVNWRAVHIETGSGLRITPNSVLASTPFTNLSRPAGAYQLAIPTKFSDADAPGSGVRAAVPGCRRAAAARRRVPSYHRAGRRHRILHHHRAAVAGRGECRARNISALDLVRRAAGGAAPQRGR</sequence>
<dbReference type="AlphaFoldDB" id="A0A9N7LT06"/>
<dbReference type="GO" id="GO:0016020">
    <property type="term" value="C:membrane"/>
    <property type="evidence" value="ECO:0007669"/>
    <property type="project" value="InterPro"/>
</dbReference>
<keyword evidence="1" id="KW-1133">Transmembrane helix</keyword>
<feature type="transmembrane region" description="Helical" evidence="1">
    <location>
        <begin position="110"/>
        <end position="133"/>
    </location>
</feature>
<evidence type="ECO:0000313" key="4">
    <source>
        <dbReference type="Proteomes" id="UP001058626"/>
    </source>
</evidence>
<dbReference type="InterPro" id="IPR006685">
    <property type="entry name" value="MscS_channel_2nd"/>
</dbReference>
<proteinExistence type="predicted"/>
<evidence type="ECO:0000259" key="2">
    <source>
        <dbReference type="Pfam" id="PF00924"/>
    </source>
</evidence>
<feature type="transmembrane region" description="Helical" evidence="1">
    <location>
        <begin position="139"/>
        <end position="157"/>
    </location>
</feature>
<reference evidence="3" key="1">
    <citation type="submission" date="2022-06" db="EMBL/GenBank/DDBJ databases">
        <title>Complete genome sequence of Mycobacterium pseudoshottsii NJB1907-Z4.</title>
        <authorList>
            <person name="Komine T."/>
            <person name="Fukano H."/>
            <person name="Wada S."/>
        </authorList>
    </citation>
    <scope>NUCLEOTIDE SEQUENCE</scope>
    <source>
        <strain evidence="3">NJB1907-Z4</strain>
    </source>
</reference>
<feature type="domain" description="Mechanosensitive ion channel MscS" evidence="2">
    <location>
        <begin position="159"/>
        <end position="225"/>
    </location>
</feature>
<dbReference type="SUPFAM" id="SSF50182">
    <property type="entry name" value="Sm-like ribonucleoproteins"/>
    <property type="match status" value="1"/>
</dbReference>
<dbReference type="Proteomes" id="UP001058626">
    <property type="component" value="Chromosome"/>
</dbReference>
<evidence type="ECO:0000256" key="1">
    <source>
        <dbReference type="SAM" id="Phobius"/>
    </source>
</evidence>
<dbReference type="InterPro" id="IPR010920">
    <property type="entry name" value="LSM_dom_sf"/>
</dbReference>
<evidence type="ECO:0000313" key="3">
    <source>
        <dbReference type="EMBL" id="BDN83541.1"/>
    </source>
</evidence>